<keyword evidence="6" id="KW-0067">ATP-binding</keyword>
<dbReference type="AlphaFoldDB" id="A0A9Q0V7G9"/>
<evidence type="ECO:0000256" key="6">
    <source>
        <dbReference type="ARBA" id="ARBA00022840"/>
    </source>
</evidence>
<evidence type="ECO:0000256" key="7">
    <source>
        <dbReference type="ARBA" id="ARBA00047899"/>
    </source>
</evidence>
<keyword evidence="5 10" id="KW-0418">Kinase</keyword>
<evidence type="ECO:0000256" key="8">
    <source>
        <dbReference type="ARBA" id="ARBA00048679"/>
    </source>
</evidence>
<evidence type="ECO:0000313" key="11">
    <source>
        <dbReference type="Proteomes" id="UP001151529"/>
    </source>
</evidence>
<evidence type="ECO:0000313" key="10">
    <source>
        <dbReference type="EMBL" id="KAJ6743521.1"/>
    </source>
</evidence>
<keyword evidence="4" id="KW-0547">Nucleotide-binding</keyword>
<dbReference type="EC" id="2.7.11.1" evidence="1"/>
<dbReference type="GO" id="GO:0004674">
    <property type="term" value="F:protein serine/threonine kinase activity"/>
    <property type="evidence" value="ECO:0007669"/>
    <property type="project" value="UniProtKB-KW"/>
</dbReference>
<keyword evidence="2" id="KW-0723">Serine/threonine-protein kinase</keyword>
<dbReference type="Proteomes" id="UP001151529">
    <property type="component" value="Chromosome 6"/>
</dbReference>
<evidence type="ECO:0000256" key="4">
    <source>
        <dbReference type="ARBA" id="ARBA00022741"/>
    </source>
</evidence>
<dbReference type="PROSITE" id="PS50011">
    <property type="entry name" value="PROTEIN_KINASE_DOM"/>
    <property type="match status" value="1"/>
</dbReference>
<reference evidence="10" key="1">
    <citation type="submission" date="2022-11" db="EMBL/GenBank/DDBJ databases">
        <authorList>
            <person name="Hyden B.L."/>
            <person name="Feng K."/>
            <person name="Yates T."/>
            <person name="Jawdy S."/>
            <person name="Smart L.B."/>
            <person name="Muchero W."/>
        </authorList>
    </citation>
    <scope>NUCLEOTIDE SEQUENCE</scope>
    <source>
        <tissue evidence="10">Shoot tip</tissue>
    </source>
</reference>
<dbReference type="InterPro" id="IPR000719">
    <property type="entry name" value="Prot_kinase_dom"/>
</dbReference>
<dbReference type="GO" id="GO:0005524">
    <property type="term" value="F:ATP binding"/>
    <property type="evidence" value="ECO:0007669"/>
    <property type="project" value="UniProtKB-KW"/>
</dbReference>
<dbReference type="Pfam" id="PF00069">
    <property type="entry name" value="Pkinase"/>
    <property type="match status" value="1"/>
</dbReference>
<evidence type="ECO:0000256" key="5">
    <source>
        <dbReference type="ARBA" id="ARBA00022777"/>
    </source>
</evidence>
<name>A0A9Q0V7G9_SALVM</name>
<feature type="domain" description="Protein kinase" evidence="9">
    <location>
        <begin position="22"/>
        <end position="162"/>
    </location>
</feature>
<accession>A0A9Q0V7G9</accession>
<evidence type="ECO:0000256" key="3">
    <source>
        <dbReference type="ARBA" id="ARBA00022679"/>
    </source>
</evidence>
<evidence type="ECO:0000256" key="2">
    <source>
        <dbReference type="ARBA" id="ARBA00022527"/>
    </source>
</evidence>
<evidence type="ECO:0000256" key="1">
    <source>
        <dbReference type="ARBA" id="ARBA00012513"/>
    </source>
</evidence>
<protein>
    <recommendedName>
        <fullName evidence="1">non-specific serine/threonine protein kinase</fullName>
        <ecNumber evidence="1">2.7.11.1</ecNumber>
    </recommendedName>
</protein>
<dbReference type="PANTHER" id="PTHR13902">
    <property type="entry name" value="SERINE/THREONINE-PROTEIN KINASE WNK WITH NO LYSINE -RELATED"/>
    <property type="match status" value="1"/>
</dbReference>
<comment type="caution">
    <text evidence="10">The sequence shown here is derived from an EMBL/GenBank/DDBJ whole genome shotgun (WGS) entry which is preliminary data.</text>
</comment>
<dbReference type="SUPFAM" id="SSF56112">
    <property type="entry name" value="Protein kinase-like (PK-like)"/>
    <property type="match status" value="1"/>
</dbReference>
<organism evidence="10 11">
    <name type="scientific">Salix viminalis</name>
    <name type="common">Common osier</name>
    <name type="synonym">Basket willow</name>
    <dbReference type="NCBI Taxonomy" id="40686"/>
    <lineage>
        <taxon>Eukaryota</taxon>
        <taxon>Viridiplantae</taxon>
        <taxon>Streptophyta</taxon>
        <taxon>Embryophyta</taxon>
        <taxon>Tracheophyta</taxon>
        <taxon>Spermatophyta</taxon>
        <taxon>Magnoliopsida</taxon>
        <taxon>eudicotyledons</taxon>
        <taxon>Gunneridae</taxon>
        <taxon>Pentapetalae</taxon>
        <taxon>rosids</taxon>
        <taxon>fabids</taxon>
        <taxon>Malpighiales</taxon>
        <taxon>Salicaceae</taxon>
        <taxon>Saliceae</taxon>
        <taxon>Salix</taxon>
    </lineage>
</organism>
<gene>
    <name evidence="10" type="ORF">OIU85_017462</name>
</gene>
<comment type="catalytic activity">
    <reaction evidence="7">
        <text>L-threonyl-[protein] + ATP = O-phospho-L-threonyl-[protein] + ADP + H(+)</text>
        <dbReference type="Rhea" id="RHEA:46608"/>
        <dbReference type="Rhea" id="RHEA-COMP:11060"/>
        <dbReference type="Rhea" id="RHEA-COMP:11605"/>
        <dbReference type="ChEBI" id="CHEBI:15378"/>
        <dbReference type="ChEBI" id="CHEBI:30013"/>
        <dbReference type="ChEBI" id="CHEBI:30616"/>
        <dbReference type="ChEBI" id="CHEBI:61977"/>
        <dbReference type="ChEBI" id="CHEBI:456216"/>
        <dbReference type="EC" id="2.7.11.1"/>
    </reaction>
</comment>
<evidence type="ECO:0000259" key="9">
    <source>
        <dbReference type="PROSITE" id="PS50011"/>
    </source>
</evidence>
<dbReference type="Gene3D" id="1.10.510.10">
    <property type="entry name" value="Transferase(Phosphotransferase) domain 1"/>
    <property type="match status" value="1"/>
</dbReference>
<dbReference type="Gene3D" id="3.30.200.20">
    <property type="entry name" value="Phosphorylase Kinase, domain 1"/>
    <property type="match status" value="1"/>
</dbReference>
<comment type="catalytic activity">
    <reaction evidence="8">
        <text>L-seryl-[protein] + ATP = O-phospho-L-seryl-[protein] + ADP + H(+)</text>
        <dbReference type="Rhea" id="RHEA:17989"/>
        <dbReference type="Rhea" id="RHEA-COMP:9863"/>
        <dbReference type="Rhea" id="RHEA-COMP:11604"/>
        <dbReference type="ChEBI" id="CHEBI:15378"/>
        <dbReference type="ChEBI" id="CHEBI:29999"/>
        <dbReference type="ChEBI" id="CHEBI:30616"/>
        <dbReference type="ChEBI" id="CHEBI:83421"/>
        <dbReference type="ChEBI" id="CHEBI:456216"/>
        <dbReference type="EC" id="2.7.11.1"/>
    </reaction>
</comment>
<dbReference type="OrthoDB" id="4062651at2759"/>
<sequence>MDFGFCEDSNEFVEKDPTGRYARSDEILGGGAVKTVFGAFDEVDGVEAAWKQENVEHVSPQQLERLISEARLLKSLKAEYIIKFYDFWIDDEKKNLNLITEIFVSGSLSQYCKKHKPSIIHGYLKYDNIFVNGNNGEVKIGDLGLAIAMQQPADLSDLVTPA</sequence>
<dbReference type="InterPro" id="IPR050588">
    <property type="entry name" value="WNK_Ser-Thr_kinase"/>
</dbReference>
<proteinExistence type="predicted"/>
<keyword evidence="11" id="KW-1185">Reference proteome</keyword>
<dbReference type="EMBL" id="JAPFFL010000002">
    <property type="protein sequence ID" value="KAJ6743521.1"/>
    <property type="molecule type" value="Genomic_DNA"/>
</dbReference>
<reference evidence="10" key="2">
    <citation type="journal article" date="2023" name="Int. J. Mol. Sci.">
        <title>De Novo Assembly and Annotation of 11 Diverse Shrub Willow (Salix) Genomes Reveals Novel Gene Organization in Sex-Linked Regions.</title>
        <authorList>
            <person name="Hyden B."/>
            <person name="Feng K."/>
            <person name="Yates T.B."/>
            <person name="Jawdy S."/>
            <person name="Cereghino C."/>
            <person name="Smart L.B."/>
            <person name="Muchero W."/>
        </authorList>
    </citation>
    <scope>NUCLEOTIDE SEQUENCE [LARGE SCALE GENOMIC DNA]</scope>
    <source>
        <tissue evidence="10">Shoot tip</tissue>
    </source>
</reference>
<dbReference type="FunFam" id="3.30.200.20:FF:000075">
    <property type="entry name" value="Probable serine/threonine-protein kinase WNK1"/>
    <property type="match status" value="1"/>
</dbReference>
<dbReference type="InterPro" id="IPR011009">
    <property type="entry name" value="Kinase-like_dom_sf"/>
</dbReference>
<keyword evidence="3" id="KW-0808">Transferase</keyword>